<organism evidence="1 2">
    <name type="scientific">Smallanthus sonchifolius</name>
    <dbReference type="NCBI Taxonomy" id="185202"/>
    <lineage>
        <taxon>Eukaryota</taxon>
        <taxon>Viridiplantae</taxon>
        <taxon>Streptophyta</taxon>
        <taxon>Embryophyta</taxon>
        <taxon>Tracheophyta</taxon>
        <taxon>Spermatophyta</taxon>
        <taxon>Magnoliopsida</taxon>
        <taxon>eudicotyledons</taxon>
        <taxon>Gunneridae</taxon>
        <taxon>Pentapetalae</taxon>
        <taxon>asterids</taxon>
        <taxon>campanulids</taxon>
        <taxon>Asterales</taxon>
        <taxon>Asteraceae</taxon>
        <taxon>Asteroideae</taxon>
        <taxon>Heliantheae alliance</taxon>
        <taxon>Millerieae</taxon>
        <taxon>Smallanthus</taxon>
    </lineage>
</organism>
<proteinExistence type="predicted"/>
<reference evidence="2" key="1">
    <citation type="journal article" date="2022" name="Mol. Ecol. Resour.">
        <title>The genomes of chicory, endive, great burdock and yacon provide insights into Asteraceae palaeo-polyploidization history and plant inulin production.</title>
        <authorList>
            <person name="Fan W."/>
            <person name="Wang S."/>
            <person name="Wang H."/>
            <person name="Wang A."/>
            <person name="Jiang F."/>
            <person name="Liu H."/>
            <person name="Zhao H."/>
            <person name="Xu D."/>
            <person name="Zhang Y."/>
        </authorList>
    </citation>
    <scope>NUCLEOTIDE SEQUENCE [LARGE SCALE GENOMIC DNA]</scope>
    <source>
        <strain evidence="2">cv. Yunnan</strain>
    </source>
</reference>
<reference evidence="1 2" key="2">
    <citation type="journal article" date="2022" name="Mol. Ecol. Resour.">
        <title>The genomes of chicory, endive, great burdock and yacon provide insights into Asteraceae paleo-polyploidization history and plant inulin production.</title>
        <authorList>
            <person name="Fan W."/>
            <person name="Wang S."/>
            <person name="Wang H."/>
            <person name="Wang A."/>
            <person name="Jiang F."/>
            <person name="Liu H."/>
            <person name="Zhao H."/>
            <person name="Xu D."/>
            <person name="Zhang Y."/>
        </authorList>
    </citation>
    <scope>NUCLEOTIDE SEQUENCE [LARGE SCALE GENOMIC DNA]</scope>
    <source>
        <strain evidence="2">cv. Yunnan</strain>
        <tissue evidence="1">Leaves</tissue>
    </source>
</reference>
<dbReference type="Proteomes" id="UP001056120">
    <property type="component" value="Linkage Group LG20"/>
</dbReference>
<sequence length="69" mass="7836">MQLYLVRLRVPTEESGRYNGDSEEDSGDGGLSGMGDLGFRRSEWRRFFRQIWCESCSLDKAILFAVAGL</sequence>
<name>A0ACB9DAJ7_9ASTR</name>
<protein>
    <submittedName>
        <fullName evidence="1">Uncharacterized protein</fullName>
    </submittedName>
</protein>
<evidence type="ECO:0000313" key="2">
    <source>
        <dbReference type="Proteomes" id="UP001056120"/>
    </source>
</evidence>
<keyword evidence="2" id="KW-1185">Reference proteome</keyword>
<dbReference type="EMBL" id="CM042037">
    <property type="protein sequence ID" value="KAI3743495.1"/>
    <property type="molecule type" value="Genomic_DNA"/>
</dbReference>
<evidence type="ECO:0000313" key="1">
    <source>
        <dbReference type="EMBL" id="KAI3743495.1"/>
    </source>
</evidence>
<gene>
    <name evidence="1" type="ORF">L1987_61205</name>
</gene>
<accession>A0ACB9DAJ7</accession>
<comment type="caution">
    <text evidence="1">The sequence shown here is derived from an EMBL/GenBank/DDBJ whole genome shotgun (WGS) entry which is preliminary data.</text>
</comment>